<dbReference type="Proteomes" id="UP001356170">
    <property type="component" value="Unassembled WGS sequence"/>
</dbReference>
<reference evidence="1 2" key="1">
    <citation type="submission" date="2024-01" db="EMBL/GenBank/DDBJ databases">
        <title>Novel species of the genus Luteimonas isolated from rivers.</title>
        <authorList>
            <person name="Lu H."/>
        </authorList>
    </citation>
    <scope>NUCLEOTIDE SEQUENCE [LARGE SCALE GENOMIC DNA]</scope>
    <source>
        <strain evidence="1 2">FXH3W</strain>
    </source>
</reference>
<protein>
    <submittedName>
        <fullName evidence="1">Uncharacterized protein</fullName>
    </submittedName>
</protein>
<comment type="caution">
    <text evidence="1">The sequence shown here is derived from an EMBL/GenBank/DDBJ whole genome shotgun (WGS) entry which is preliminary data.</text>
</comment>
<proteinExistence type="predicted"/>
<evidence type="ECO:0000313" key="1">
    <source>
        <dbReference type="EMBL" id="MEF2155815.1"/>
    </source>
</evidence>
<sequence length="133" mass="14513">MSTDTFKASVQYNDLAGSSAADRADMSDASKWLHDKGLIQDDELLVGYEIYVGQLSTGPSDDPAIHTTFLLAKTSGMDPFSKIVKGGGNIDLRKVTEELSPKEFFSLFKRFSVTLSSGGLLEGREYNYTESDA</sequence>
<name>A0ABU7UZ49_9GAMM</name>
<dbReference type="RefSeq" id="WP_331703804.1">
    <property type="nucleotide sequence ID" value="NZ_JAZHBO010000002.1"/>
</dbReference>
<keyword evidence="2" id="KW-1185">Reference proteome</keyword>
<organism evidence="1 2">
    <name type="scientific">Aquilutibacter rugosus</name>
    <dbReference type="NCBI Taxonomy" id="3115820"/>
    <lineage>
        <taxon>Bacteria</taxon>
        <taxon>Pseudomonadati</taxon>
        <taxon>Pseudomonadota</taxon>
        <taxon>Gammaproteobacteria</taxon>
        <taxon>Lysobacterales</taxon>
        <taxon>Lysobacteraceae</taxon>
        <taxon>Aquilutibacter</taxon>
    </lineage>
</organism>
<accession>A0ABU7UZ49</accession>
<dbReference type="EMBL" id="JAZHBO010000002">
    <property type="protein sequence ID" value="MEF2155815.1"/>
    <property type="molecule type" value="Genomic_DNA"/>
</dbReference>
<gene>
    <name evidence="1" type="ORF">V3390_06140</name>
</gene>
<evidence type="ECO:0000313" key="2">
    <source>
        <dbReference type="Proteomes" id="UP001356170"/>
    </source>
</evidence>